<protein>
    <submittedName>
        <fullName evidence="2">9779_t:CDS:1</fullName>
    </submittedName>
</protein>
<dbReference type="OrthoDB" id="2424504at2759"/>
<evidence type="ECO:0000313" key="3">
    <source>
        <dbReference type="Proteomes" id="UP000789759"/>
    </source>
</evidence>
<comment type="caution">
    <text evidence="2">The sequence shown here is derived from an EMBL/GenBank/DDBJ whole genome shotgun (WGS) entry which is preliminary data.</text>
</comment>
<reference evidence="2" key="1">
    <citation type="submission" date="2021-06" db="EMBL/GenBank/DDBJ databases">
        <authorList>
            <person name="Kallberg Y."/>
            <person name="Tangrot J."/>
            <person name="Rosling A."/>
        </authorList>
    </citation>
    <scope>NUCLEOTIDE SEQUENCE</scope>
    <source>
        <strain evidence="2">FL966</strain>
    </source>
</reference>
<dbReference type="EMBL" id="CAJVQA010014968">
    <property type="protein sequence ID" value="CAG8734199.1"/>
    <property type="molecule type" value="Genomic_DNA"/>
</dbReference>
<evidence type="ECO:0000313" key="2">
    <source>
        <dbReference type="EMBL" id="CAG8734199.1"/>
    </source>
</evidence>
<gene>
    <name evidence="2" type="ORF">CPELLU_LOCUS13682</name>
</gene>
<dbReference type="AlphaFoldDB" id="A0A9N9IFP7"/>
<keyword evidence="3" id="KW-1185">Reference proteome</keyword>
<proteinExistence type="predicted"/>
<dbReference type="Proteomes" id="UP000789759">
    <property type="component" value="Unassembled WGS sequence"/>
</dbReference>
<sequence length="376" mass="44605">MSTFSLNKNIFEETHIENTQLQADLSNLHSQFLVQEDDNLFLSESSEILEITENNLLENEVWTEKELSKFKKLYYKEKDIIEKQEDDNQDLENKINLLQNNDFKKSFKKVCCEKNCLQTQVEYSIALKRYLNFKNLTKSLQDMYLLGIISATKRPEIIKNLKKSKLTTEYSFEEKSICKNAFKTIYSLGDTRWKNLRDHFVEHDINLRINSKTGKVGNRTISFETVMKVITFIGNFAKQNGLPSLADTTYLSLHTQYLEAINTNDQFKISLMTFIRIWKKFLPCIKKLTPRSDLCLKCKDMRFNANYWSIEEKETKVLEWHKHIKWVQEEHENYKKYIKIAYEDIKKFGIKNIIRSGKPNSLDITVHFSWDYAQQI</sequence>
<name>A0A9N9IFP7_9GLOM</name>
<organism evidence="2 3">
    <name type="scientific">Cetraspora pellucida</name>
    <dbReference type="NCBI Taxonomy" id="1433469"/>
    <lineage>
        <taxon>Eukaryota</taxon>
        <taxon>Fungi</taxon>
        <taxon>Fungi incertae sedis</taxon>
        <taxon>Mucoromycota</taxon>
        <taxon>Glomeromycotina</taxon>
        <taxon>Glomeromycetes</taxon>
        <taxon>Diversisporales</taxon>
        <taxon>Gigasporaceae</taxon>
        <taxon>Cetraspora</taxon>
    </lineage>
</organism>
<evidence type="ECO:0000256" key="1">
    <source>
        <dbReference type="SAM" id="Coils"/>
    </source>
</evidence>
<accession>A0A9N9IFP7</accession>
<feature type="coiled-coil region" evidence="1">
    <location>
        <begin position="74"/>
        <end position="101"/>
    </location>
</feature>
<keyword evidence="1" id="KW-0175">Coiled coil</keyword>
<dbReference type="PANTHER" id="PTHR34415:SF1">
    <property type="entry name" value="INTEGRASE CATALYTIC DOMAIN-CONTAINING PROTEIN"/>
    <property type="match status" value="1"/>
</dbReference>
<dbReference type="PANTHER" id="PTHR34415">
    <property type="entry name" value="INTEGRASE CATALYTIC DOMAIN-CONTAINING PROTEIN"/>
    <property type="match status" value="1"/>
</dbReference>